<organism evidence="2">
    <name type="scientific">Spiroplasma citri</name>
    <dbReference type="NCBI Taxonomy" id="2133"/>
    <lineage>
        <taxon>Bacteria</taxon>
        <taxon>Bacillati</taxon>
        <taxon>Mycoplasmatota</taxon>
        <taxon>Mollicutes</taxon>
        <taxon>Entomoplasmatales</taxon>
        <taxon>Spiroplasmataceae</taxon>
        <taxon>Spiroplasma</taxon>
    </lineage>
</organism>
<evidence type="ECO:0000313" key="2">
    <source>
        <dbReference type="EMBL" id="CAK99991.1"/>
    </source>
</evidence>
<dbReference type="EMBL" id="AM285330">
    <property type="protein sequence ID" value="CAK99991.1"/>
    <property type="molecule type" value="Genomic_DNA"/>
</dbReference>
<protein>
    <submittedName>
        <fullName evidence="2">Hypothetical transmembrane protein</fullName>
    </submittedName>
</protein>
<evidence type="ECO:0000256" key="1">
    <source>
        <dbReference type="SAM" id="SignalP"/>
    </source>
</evidence>
<accession>Q14KI9</accession>
<name>Q14KI9_SPICI</name>
<keyword evidence="2" id="KW-0812">Transmembrane</keyword>
<gene>
    <name evidence="2" type="ORF">SPICINP09_003</name>
</gene>
<sequence>MKKLLSFLAIFLFLCTNMGNLISCGNIANNKEHLQPPNSDNKLKIDSKTNIDLEKRYLAHPVLNQQRGYKGTLFNRHKTDTIKNLTNAF</sequence>
<keyword evidence="2" id="KW-0472">Membrane</keyword>
<reference evidence="2" key="1">
    <citation type="journal article" date="2010" name="Appl. Environ. Microbiol.">
        <title>Partial chromosome sequence of Spiroplasma citri reveals extensive viral invasion and important gene decay.</title>
        <authorList>
            <person name="Carle P."/>
            <person name="Saillard C."/>
            <person name="Carrere N."/>
            <person name="Carrere S."/>
            <person name="Duret S."/>
            <person name="Eveillard S."/>
            <person name="Gaurivaud P."/>
            <person name="Gourgues G."/>
            <person name="Gouzy J."/>
            <person name="Salar P."/>
            <person name="Verdin E."/>
            <person name="Breton M."/>
            <person name="Blanchard A."/>
            <person name="Laigret F."/>
            <person name="Bove J.M."/>
            <person name="Renaudin J."/>
            <person name="Foissac X."/>
        </authorList>
    </citation>
    <scope>NUCLEOTIDE SEQUENCE</scope>
    <source>
        <strain evidence="2">GII3-3X</strain>
    </source>
</reference>
<feature type="chain" id="PRO_5004183074" evidence="1">
    <location>
        <begin position="24"/>
        <end position="89"/>
    </location>
</feature>
<dbReference type="AlphaFoldDB" id="Q14KI9"/>
<proteinExistence type="predicted"/>
<dbReference type="RefSeq" id="WP_277945302.1">
    <property type="nucleotide sequence ID" value="NZ_CP096807.1"/>
</dbReference>
<keyword evidence="1" id="KW-0732">Signal</keyword>
<feature type="signal peptide" evidence="1">
    <location>
        <begin position="1"/>
        <end position="23"/>
    </location>
</feature>